<keyword evidence="2 10" id="KW-0444">Lipid biosynthesis</keyword>
<dbReference type="NCBIfam" id="NF000940">
    <property type="entry name" value="PRK00094.1-2"/>
    <property type="match status" value="1"/>
</dbReference>
<reference evidence="20" key="1">
    <citation type="submission" date="2017-12" db="EMBL/GenBank/DDBJ databases">
        <authorList>
            <person name="Diaz M."/>
        </authorList>
    </citation>
    <scope>NUCLEOTIDE SEQUENCE [LARGE SCALE GENOMIC DNA]</scope>
    <source>
        <strain evidence="20">FI11154</strain>
    </source>
</reference>
<evidence type="ECO:0000313" key="19">
    <source>
        <dbReference type="EMBL" id="SPL66545.1"/>
    </source>
</evidence>
<accession>A0A2P9HQX7</accession>
<feature type="active site" description="Proton acceptor" evidence="10 11">
    <location>
        <position position="192"/>
    </location>
</feature>
<dbReference type="UniPathway" id="UPA00940"/>
<feature type="binding site" evidence="10">
    <location>
        <position position="52"/>
    </location>
    <ligand>
        <name>NADPH</name>
        <dbReference type="ChEBI" id="CHEBI:57783"/>
    </ligand>
</feature>
<dbReference type="NCBIfam" id="NF000942">
    <property type="entry name" value="PRK00094.1-4"/>
    <property type="match status" value="1"/>
</dbReference>
<dbReference type="GO" id="GO:0046168">
    <property type="term" value="P:glycerol-3-phosphate catabolic process"/>
    <property type="evidence" value="ECO:0007669"/>
    <property type="project" value="InterPro"/>
</dbReference>
<dbReference type="GO" id="GO:0005975">
    <property type="term" value="P:carbohydrate metabolic process"/>
    <property type="evidence" value="ECO:0007669"/>
    <property type="project" value="InterPro"/>
</dbReference>
<evidence type="ECO:0000256" key="15">
    <source>
        <dbReference type="RuleBase" id="RU000439"/>
    </source>
</evidence>
<feature type="binding site" evidence="10">
    <location>
        <position position="245"/>
    </location>
    <ligand>
        <name>sn-glycerol 3-phosphate</name>
        <dbReference type="ChEBI" id="CHEBI:57597"/>
    </ligand>
</feature>
<dbReference type="SUPFAM" id="SSF48179">
    <property type="entry name" value="6-phosphogluconate dehydrogenase C-terminal domain-like"/>
    <property type="match status" value="1"/>
</dbReference>
<keyword evidence="6 10" id="KW-0520">NAD</keyword>
<comment type="subcellular location">
    <subcellularLocation>
        <location evidence="10">Cytoplasm</location>
    </subcellularLocation>
</comment>
<evidence type="ECO:0000256" key="14">
    <source>
        <dbReference type="RuleBase" id="RU000437"/>
    </source>
</evidence>
<feature type="binding site" evidence="10">
    <location>
        <position position="109"/>
    </location>
    <ligand>
        <name>sn-glycerol 3-phosphate</name>
        <dbReference type="ChEBI" id="CHEBI:57597"/>
    </ligand>
</feature>
<dbReference type="Pfam" id="PF01210">
    <property type="entry name" value="NAD_Gly3P_dh_N"/>
    <property type="match status" value="1"/>
</dbReference>
<keyword evidence="16" id="KW-0732">Signal</keyword>
<evidence type="ECO:0000256" key="11">
    <source>
        <dbReference type="PIRSR" id="PIRSR000114-1"/>
    </source>
</evidence>
<dbReference type="GO" id="GO:0051287">
    <property type="term" value="F:NAD binding"/>
    <property type="evidence" value="ECO:0007669"/>
    <property type="project" value="InterPro"/>
</dbReference>
<keyword evidence="8 10" id="KW-0594">Phospholipid biosynthesis</keyword>
<dbReference type="GO" id="GO:0046167">
    <property type="term" value="P:glycerol-3-phosphate biosynthetic process"/>
    <property type="evidence" value="ECO:0007669"/>
    <property type="project" value="UniProtKB-UniRule"/>
</dbReference>
<dbReference type="GO" id="GO:0005829">
    <property type="term" value="C:cytosol"/>
    <property type="evidence" value="ECO:0007669"/>
    <property type="project" value="TreeGrafter"/>
</dbReference>
<feature type="binding site" evidence="10">
    <location>
        <position position="256"/>
    </location>
    <ligand>
        <name>NADPH</name>
        <dbReference type="ChEBI" id="CHEBI:57783"/>
    </ligand>
</feature>
<feature type="domain" description="Glycerol-3-phosphate dehydrogenase NAD-dependent C-terminal" evidence="18">
    <location>
        <begin position="181"/>
        <end position="316"/>
    </location>
</feature>
<dbReference type="InterPro" id="IPR008927">
    <property type="entry name" value="6-PGluconate_DH-like_C_sf"/>
</dbReference>
<feature type="binding site" evidence="13">
    <location>
        <position position="141"/>
    </location>
    <ligand>
        <name>NAD(+)</name>
        <dbReference type="ChEBI" id="CHEBI:57540"/>
    </ligand>
</feature>
<feature type="domain" description="Glycerol-3-phosphate dehydrogenase NAD-dependent N-terminal" evidence="17">
    <location>
        <begin position="6"/>
        <end position="161"/>
    </location>
</feature>
<feature type="binding site" evidence="10">
    <location>
        <position position="15"/>
    </location>
    <ligand>
        <name>NADPH</name>
        <dbReference type="ChEBI" id="CHEBI:57783"/>
    </ligand>
</feature>
<evidence type="ECO:0000259" key="17">
    <source>
        <dbReference type="Pfam" id="PF01210"/>
    </source>
</evidence>
<dbReference type="PRINTS" id="PR00077">
    <property type="entry name" value="GPDHDRGNASE"/>
</dbReference>
<dbReference type="PANTHER" id="PTHR11728">
    <property type="entry name" value="GLYCEROL-3-PHOSPHATE DEHYDROGENASE"/>
    <property type="match status" value="1"/>
</dbReference>
<dbReference type="InterPro" id="IPR006168">
    <property type="entry name" value="G3P_DH_NAD-dep"/>
</dbReference>
<dbReference type="Gene3D" id="3.40.50.720">
    <property type="entry name" value="NAD(P)-binding Rossmann-like Domain"/>
    <property type="match status" value="1"/>
</dbReference>
<feature type="binding site" evidence="13">
    <location>
        <position position="256"/>
    </location>
    <ligand>
        <name>NAD(+)</name>
        <dbReference type="ChEBI" id="CHEBI:57540"/>
    </ligand>
</feature>
<feature type="binding site" evidence="12">
    <location>
        <begin position="256"/>
        <end position="257"/>
    </location>
    <ligand>
        <name>substrate</name>
    </ligand>
</feature>
<protein>
    <recommendedName>
        <fullName evidence="10">Glycerol-3-phosphate dehydrogenase [NAD(P)+]</fullName>
        <ecNumber evidence="10">1.1.1.94</ecNumber>
    </recommendedName>
    <alternativeName>
        <fullName evidence="10">NAD(P)(+)-dependent glycerol-3-phosphate dehydrogenase</fullName>
    </alternativeName>
    <alternativeName>
        <fullName evidence="10">NAD(P)H-dependent dihydroxyacetone-phosphate reductase</fullName>
    </alternativeName>
</protein>
<evidence type="ECO:0000256" key="6">
    <source>
        <dbReference type="ARBA" id="ARBA00023027"/>
    </source>
</evidence>
<sequence>MSARTKIAVLGGGAWGTALAAMAATSGHEAWLFARDAETVAAINNDRRNPRYLGDIELPAGIHASASASDVVTGADAVLAVIPAQAMRAGLSELNSLIPQSAPVVLCAKGIERGTGRLMSEVVAEVLPNHRIAALSGPSFATDVARGLPTAVTVACEDADTADQLAALLSGPAFRCYSTTDLKGVEIGGALKNVLAIAAGAAVGRGYGASAQAALVTRGFAELRRIGQAMGAKPETIMGLSGLGDLMLTCSSSQSRNYSYGLALGRGEDLTNRPLAEGVATAPIAAELCDKHGISAPIIDAVGALLSGKITIDEAVINLINRPLKTED</sequence>
<dbReference type="GO" id="GO:0141153">
    <property type="term" value="F:glycerol-3-phosphate dehydrogenase (NADP+) activity"/>
    <property type="evidence" value="ECO:0007669"/>
    <property type="project" value="RHEA"/>
</dbReference>
<dbReference type="RefSeq" id="WP_109369928.1">
    <property type="nucleotide sequence ID" value="NZ_OOFM01000005.1"/>
</dbReference>
<keyword evidence="10" id="KW-0963">Cytoplasm</keyword>
<keyword evidence="7 10" id="KW-0443">Lipid metabolism</keyword>
<evidence type="ECO:0000256" key="3">
    <source>
        <dbReference type="ARBA" id="ARBA00022741"/>
    </source>
</evidence>
<comment type="caution">
    <text evidence="10">Lacks conserved residue(s) required for the propagation of feature annotation.</text>
</comment>
<evidence type="ECO:0000259" key="18">
    <source>
        <dbReference type="Pfam" id="PF07479"/>
    </source>
</evidence>
<feature type="binding site" evidence="10">
    <location>
        <position position="141"/>
    </location>
    <ligand>
        <name>NADPH</name>
        <dbReference type="ChEBI" id="CHEBI:57783"/>
    </ligand>
</feature>
<dbReference type="InterPro" id="IPR013328">
    <property type="entry name" value="6PGD_dom2"/>
</dbReference>
<evidence type="ECO:0000256" key="10">
    <source>
        <dbReference type="HAMAP-Rule" id="MF_00394"/>
    </source>
</evidence>
<name>A0A2P9HQX7_9HYPH</name>
<feature type="binding site" evidence="10">
    <location>
        <position position="35"/>
    </location>
    <ligand>
        <name>NADPH</name>
        <dbReference type="ChEBI" id="CHEBI:57783"/>
    </ligand>
</feature>
<dbReference type="Proteomes" id="UP000246073">
    <property type="component" value="Unassembled WGS sequence"/>
</dbReference>
<comment type="similarity">
    <text evidence="1 10 14">Belongs to the NAD-dependent glycerol-3-phosphate dehydrogenase family.</text>
</comment>
<feature type="binding site" evidence="10">
    <location>
        <position position="109"/>
    </location>
    <ligand>
        <name>NADPH</name>
        <dbReference type="ChEBI" id="CHEBI:57783"/>
    </ligand>
</feature>
<feature type="binding site" evidence="10">
    <location>
        <position position="257"/>
    </location>
    <ligand>
        <name>sn-glycerol 3-phosphate</name>
        <dbReference type="ChEBI" id="CHEBI:57597"/>
    </ligand>
</feature>
<dbReference type="PIRSF" id="PIRSF000114">
    <property type="entry name" value="Glycerol-3-P_dh"/>
    <property type="match status" value="1"/>
</dbReference>
<feature type="binding site" evidence="10">
    <location>
        <position position="192"/>
    </location>
    <ligand>
        <name>sn-glycerol 3-phosphate</name>
        <dbReference type="ChEBI" id="CHEBI:57597"/>
    </ligand>
</feature>
<evidence type="ECO:0000313" key="20">
    <source>
        <dbReference type="Proteomes" id="UP000246073"/>
    </source>
</evidence>
<dbReference type="InterPro" id="IPR006109">
    <property type="entry name" value="G3P_DH_NAD-dep_C"/>
</dbReference>
<feature type="binding site" evidence="12">
    <location>
        <position position="109"/>
    </location>
    <ligand>
        <name>substrate</name>
    </ligand>
</feature>
<keyword evidence="9 10" id="KW-1208">Phospholipid metabolism</keyword>
<dbReference type="PANTHER" id="PTHR11728:SF1">
    <property type="entry name" value="GLYCEROL-3-PHOSPHATE DEHYDROGENASE [NAD(+)] 2, CHLOROPLASTIC"/>
    <property type="match status" value="1"/>
</dbReference>
<comment type="function">
    <text evidence="10">Catalyzes the reduction of the glycolytic intermediate dihydroxyacetone phosphate (DHAP) to sn-glycerol 3-phosphate (G3P), the key precursor for phospholipid synthesis.</text>
</comment>
<dbReference type="SUPFAM" id="SSF51735">
    <property type="entry name" value="NAD(P)-binding Rossmann-fold domains"/>
    <property type="match status" value="1"/>
</dbReference>
<dbReference type="HAMAP" id="MF_00394">
    <property type="entry name" value="NAD_Glyc3P_dehydrog"/>
    <property type="match status" value="1"/>
</dbReference>
<dbReference type="Gene3D" id="1.10.1040.10">
    <property type="entry name" value="N-(1-d-carboxylethyl)-l-norvaline Dehydrogenase, domain 2"/>
    <property type="match status" value="1"/>
</dbReference>
<dbReference type="GO" id="GO:0006650">
    <property type="term" value="P:glycerophospholipid metabolic process"/>
    <property type="evidence" value="ECO:0007669"/>
    <property type="project" value="UniProtKB-UniRule"/>
</dbReference>
<feature type="binding site" evidence="10">
    <location>
        <position position="277"/>
    </location>
    <ligand>
        <name>NADPH</name>
        <dbReference type="ChEBI" id="CHEBI:57783"/>
    </ligand>
</feature>
<feature type="signal peptide" evidence="16">
    <location>
        <begin position="1"/>
        <end position="23"/>
    </location>
</feature>
<evidence type="ECO:0000256" key="13">
    <source>
        <dbReference type="PIRSR" id="PIRSR000114-3"/>
    </source>
</evidence>
<organism evidence="19 20">
    <name type="scientific">Ochrobactrum soli</name>
    <dbReference type="NCBI Taxonomy" id="2448455"/>
    <lineage>
        <taxon>Bacteria</taxon>
        <taxon>Pseudomonadati</taxon>
        <taxon>Pseudomonadota</taxon>
        <taxon>Alphaproteobacteria</taxon>
        <taxon>Hyphomicrobiales</taxon>
        <taxon>Brucellaceae</taxon>
        <taxon>Brucella/Ochrobactrum group</taxon>
        <taxon>Ochrobactrum</taxon>
    </lineage>
</organism>
<evidence type="ECO:0000256" key="16">
    <source>
        <dbReference type="SAM" id="SignalP"/>
    </source>
</evidence>
<dbReference type="GO" id="GO:0008654">
    <property type="term" value="P:phospholipid biosynthetic process"/>
    <property type="evidence" value="ECO:0007669"/>
    <property type="project" value="UniProtKB-KW"/>
</dbReference>
<evidence type="ECO:0000256" key="12">
    <source>
        <dbReference type="PIRSR" id="PIRSR000114-2"/>
    </source>
</evidence>
<dbReference type="EC" id="1.1.1.94" evidence="10"/>
<dbReference type="InterPro" id="IPR011128">
    <property type="entry name" value="G3P_DH_NAD-dep_N"/>
</dbReference>
<evidence type="ECO:0000256" key="1">
    <source>
        <dbReference type="ARBA" id="ARBA00011009"/>
    </source>
</evidence>
<evidence type="ECO:0000256" key="8">
    <source>
        <dbReference type="ARBA" id="ARBA00023209"/>
    </source>
</evidence>
<dbReference type="AlphaFoldDB" id="A0A2P9HQX7"/>
<dbReference type="Pfam" id="PF07479">
    <property type="entry name" value="NAD_Gly3P_dh_C"/>
    <property type="match status" value="1"/>
</dbReference>
<keyword evidence="5 10" id="KW-0560">Oxidoreductase</keyword>
<feature type="binding site" evidence="10">
    <location>
        <position position="255"/>
    </location>
    <ligand>
        <name>sn-glycerol 3-phosphate</name>
        <dbReference type="ChEBI" id="CHEBI:57597"/>
    </ligand>
</feature>
<comment type="pathway">
    <text evidence="10">Membrane lipid metabolism; glycerophospholipid metabolism.</text>
</comment>
<keyword evidence="3 10" id="KW-0547">Nucleotide-binding</keyword>
<feature type="binding site" evidence="10">
    <location>
        <position position="256"/>
    </location>
    <ligand>
        <name>sn-glycerol 3-phosphate</name>
        <dbReference type="ChEBI" id="CHEBI:57597"/>
    </ligand>
</feature>
<feature type="chain" id="PRO_5015189870" description="Glycerol-3-phosphate dehydrogenase [NAD(P)+]" evidence="16">
    <location>
        <begin position="24"/>
        <end position="328"/>
    </location>
</feature>
<comment type="catalytic activity">
    <reaction evidence="10">
        <text>sn-glycerol 3-phosphate + NAD(+) = dihydroxyacetone phosphate + NADH + H(+)</text>
        <dbReference type="Rhea" id="RHEA:11092"/>
        <dbReference type="ChEBI" id="CHEBI:15378"/>
        <dbReference type="ChEBI" id="CHEBI:57540"/>
        <dbReference type="ChEBI" id="CHEBI:57597"/>
        <dbReference type="ChEBI" id="CHEBI:57642"/>
        <dbReference type="ChEBI" id="CHEBI:57945"/>
        <dbReference type="EC" id="1.1.1.94"/>
    </reaction>
</comment>
<comment type="catalytic activity">
    <reaction evidence="10 15">
        <text>sn-glycerol 3-phosphate + NADP(+) = dihydroxyacetone phosphate + NADPH + H(+)</text>
        <dbReference type="Rhea" id="RHEA:11096"/>
        <dbReference type="ChEBI" id="CHEBI:15378"/>
        <dbReference type="ChEBI" id="CHEBI:57597"/>
        <dbReference type="ChEBI" id="CHEBI:57642"/>
        <dbReference type="ChEBI" id="CHEBI:57783"/>
        <dbReference type="ChEBI" id="CHEBI:58349"/>
        <dbReference type="EC" id="1.1.1.94"/>
    </reaction>
</comment>
<gene>
    <name evidence="10" type="primary">gpsA</name>
    <name evidence="19" type="ORF">OHAE_2412</name>
</gene>
<feature type="binding site" evidence="10">
    <location>
        <position position="139"/>
    </location>
    <ligand>
        <name>sn-glycerol 3-phosphate</name>
        <dbReference type="ChEBI" id="CHEBI:57597"/>
    </ligand>
</feature>
<feature type="binding site" evidence="10">
    <location>
        <position position="137"/>
    </location>
    <ligand>
        <name>sn-glycerol 3-phosphate</name>
        <dbReference type="ChEBI" id="CHEBI:57597"/>
    </ligand>
</feature>
<evidence type="ECO:0000256" key="9">
    <source>
        <dbReference type="ARBA" id="ARBA00023264"/>
    </source>
</evidence>
<evidence type="ECO:0000256" key="4">
    <source>
        <dbReference type="ARBA" id="ARBA00022857"/>
    </source>
</evidence>
<keyword evidence="4 10" id="KW-0521">NADP</keyword>
<feature type="binding site" evidence="10">
    <location>
        <position position="275"/>
    </location>
    <ligand>
        <name>NADPH</name>
        <dbReference type="ChEBI" id="CHEBI:57783"/>
    </ligand>
</feature>
<evidence type="ECO:0000256" key="2">
    <source>
        <dbReference type="ARBA" id="ARBA00022516"/>
    </source>
</evidence>
<dbReference type="EMBL" id="OOFM01000005">
    <property type="protein sequence ID" value="SPL66545.1"/>
    <property type="molecule type" value="Genomic_DNA"/>
</dbReference>
<evidence type="ECO:0000256" key="5">
    <source>
        <dbReference type="ARBA" id="ARBA00023002"/>
    </source>
</evidence>
<dbReference type="InterPro" id="IPR036291">
    <property type="entry name" value="NAD(P)-bd_dom_sf"/>
</dbReference>
<dbReference type="PROSITE" id="PS00957">
    <property type="entry name" value="NAD_G3PDH"/>
    <property type="match status" value="1"/>
</dbReference>
<feature type="binding site" evidence="13">
    <location>
        <begin position="11"/>
        <end position="16"/>
    </location>
    <ligand>
        <name>NAD(+)</name>
        <dbReference type="ChEBI" id="CHEBI:57540"/>
    </ligand>
</feature>
<dbReference type="GO" id="GO:0141152">
    <property type="term" value="F:glycerol-3-phosphate dehydrogenase (NAD+) activity"/>
    <property type="evidence" value="ECO:0007669"/>
    <property type="project" value="RHEA"/>
</dbReference>
<dbReference type="FunFam" id="3.40.50.720:FF:000019">
    <property type="entry name" value="Glycerol-3-phosphate dehydrogenase [NAD(P)+]"/>
    <property type="match status" value="1"/>
</dbReference>
<evidence type="ECO:0000256" key="7">
    <source>
        <dbReference type="ARBA" id="ARBA00023098"/>
    </source>
</evidence>
<proteinExistence type="inferred from homology"/>